<dbReference type="EMBL" id="JAVDRF010000003">
    <property type="protein sequence ID" value="MDR6535795.1"/>
    <property type="molecule type" value="Genomic_DNA"/>
</dbReference>
<dbReference type="Proteomes" id="UP001184230">
    <property type="component" value="Unassembled WGS sequence"/>
</dbReference>
<proteinExistence type="predicted"/>
<reference evidence="1 2" key="1">
    <citation type="submission" date="2023-07" db="EMBL/GenBank/DDBJ databases">
        <title>Sorghum-associated microbial communities from plants grown in Nebraska, USA.</title>
        <authorList>
            <person name="Schachtman D."/>
        </authorList>
    </citation>
    <scope>NUCLEOTIDE SEQUENCE [LARGE SCALE GENOMIC DNA]</scope>
    <source>
        <strain evidence="1 2">DS1781</strain>
    </source>
</reference>
<name>A0ABU1NBF5_9BURK</name>
<comment type="caution">
    <text evidence="1">The sequence shown here is derived from an EMBL/GenBank/DDBJ whole genome shotgun (WGS) entry which is preliminary data.</text>
</comment>
<accession>A0ABU1NBF5</accession>
<keyword evidence="2" id="KW-1185">Reference proteome</keyword>
<evidence type="ECO:0000313" key="1">
    <source>
        <dbReference type="EMBL" id="MDR6535795.1"/>
    </source>
</evidence>
<sequence length="30" mass="3331">MAHNSGYDFTDGNVVVGAACWVLMAERFLR</sequence>
<protein>
    <submittedName>
        <fullName evidence="1">Uncharacterized protein</fullName>
    </submittedName>
</protein>
<organism evidence="1 2">
    <name type="scientific">Variovorax soli</name>
    <dbReference type="NCBI Taxonomy" id="376815"/>
    <lineage>
        <taxon>Bacteria</taxon>
        <taxon>Pseudomonadati</taxon>
        <taxon>Pseudomonadota</taxon>
        <taxon>Betaproteobacteria</taxon>
        <taxon>Burkholderiales</taxon>
        <taxon>Comamonadaceae</taxon>
        <taxon>Variovorax</taxon>
    </lineage>
</organism>
<evidence type="ECO:0000313" key="2">
    <source>
        <dbReference type="Proteomes" id="UP001184230"/>
    </source>
</evidence>
<gene>
    <name evidence="1" type="ORF">J2739_001565</name>
</gene>